<dbReference type="Proteomes" id="UP001175271">
    <property type="component" value="Unassembled WGS sequence"/>
</dbReference>
<keyword evidence="3" id="KW-1185">Reference proteome</keyword>
<organism evidence="2 3">
    <name type="scientific">Steinernema hermaphroditum</name>
    <dbReference type="NCBI Taxonomy" id="289476"/>
    <lineage>
        <taxon>Eukaryota</taxon>
        <taxon>Metazoa</taxon>
        <taxon>Ecdysozoa</taxon>
        <taxon>Nematoda</taxon>
        <taxon>Chromadorea</taxon>
        <taxon>Rhabditida</taxon>
        <taxon>Tylenchina</taxon>
        <taxon>Panagrolaimomorpha</taxon>
        <taxon>Strongyloidoidea</taxon>
        <taxon>Steinernematidae</taxon>
        <taxon>Steinernema</taxon>
    </lineage>
</organism>
<sequence>MATKFLSWRKESKSCIGIKRFDGGSSDQVNFMEGVRRQWNRSSRLPMAGVKVRDRMIFEYQVDDSSSPLSLNFRIFDRKCDRMDRPLETSQRKEFPTLPAKPDPLCV</sequence>
<proteinExistence type="predicted"/>
<dbReference type="AlphaFoldDB" id="A0AA39IL80"/>
<name>A0AA39IL80_9BILA</name>
<evidence type="ECO:0000313" key="2">
    <source>
        <dbReference type="EMBL" id="KAK0425666.1"/>
    </source>
</evidence>
<dbReference type="EMBL" id="JAUCMV010000001">
    <property type="protein sequence ID" value="KAK0425666.1"/>
    <property type="molecule type" value="Genomic_DNA"/>
</dbReference>
<feature type="region of interest" description="Disordered" evidence="1">
    <location>
        <begin position="87"/>
        <end position="107"/>
    </location>
</feature>
<evidence type="ECO:0000256" key="1">
    <source>
        <dbReference type="SAM" id="MobiDB-lite"/>
    </source>
</evidence>
<evidence type="ECO:0000313" key="3">
    <source>
        <dbReference type="Proteomes" id="UP001175271"/>
    </source>
</evidence>
<accession>A0AA39IL80</accession>
<comment type="caution">
    <text evidence="2">The sequence shown here is derived from an EMBL/GenBank/DDBJ whole genome shotgun (WGS) entry which is preliminary data.</text>
</comment>
<gene>
    <name evidence="2" type="ORF">QR680_009311</name>
</gene>
<protein>
    <submittedName>
        <fullName evidence="2">Uncharacterized protein</fullName>
    </submittedName>
</protein>
<reference evidence="2" key="1">
    <citation type="submission" date="2023-06" db="EMBL/GenBank/DDBJ databases">
        <title>Genomic analysis of the entomopathogenic nematode Steinernema hermaphroditum.</title>
        <authorList>
            <person name="Schwarz E.M."/>
            <person name="Heppert J.K."/>
            <person name="Baniya A."/>
            <person name="Schwartz H.T."/>
            <person name="Tan C.-H."/>
            <person name="Antoshechkin I."/>
            <person name="Sternberg P.W."/>
            <person name="Goodrich-Blair H."/>
            <person name="Dillman A.R."/>
        </authorList>
    </citation>
    <scope>NUCLEOTIDE SEQUENCE</scope>
    <source>
        <strain evidence="2">PS9179</strain>
        <tissue evidence="2">Whole animal</tissue>
    </source>
</reference>